<accession>A0A0K2ZKS2</accession>
<protein>
    <submittedName>
        <fullName evidence="5">MobA/MobL family protein</fullName>
    </submittedName>
</protein>
<feature type="domain" description="MobA/MobL protein" evidence="4">
    <location>
        <begin position="18"/>
        <end position="206"/>
    </location>
</feature>
<dbReference type="InterPro" id="IPR005053">
    <property type="entry name" value="MobA_MobL"/>
</dbReference>
<evidence type="ECO:0000313" key="5">
    <source>
        <dbReference type="EMBL" id="CTP86376.1"/>
    </source>
</evidence>
<dbReference type="Pfam" id="PF03389">
    <property type="entry name" value="MobA_MobL"/>
    <property type="match status" value="1"/>
</dbReference>
<proteinExistence type="inferred from homology"/>
<comment type="similarity">
    <text evidence="1">Belongs to the MobA/MobL family.</text>
</comment>
<gene>
    <name evidence="5" type="ORF">XTPLMG728_1203</name>
</gene>
<evidence type="ECO:0000256" key="1">
    <source>
        <dbReference type="ARBA" id="ARBA00010873"/>
    </source>
</evidence>
<evidence type="ECO:0000256" key="2">
    <source>
        <dbReference type="ARBA" id="ARBA00022971"/>
    </source>
</evidence>
<dbReference type="Proteomes" id="UP000041247">
    <property type="component" value="Unassembled WGS sequence"/>
</dbReference>
<dbReference type="EMBL" id="CXOK01000029">
    <property type="protein sequence ID" value="CTP86376.1"/>
    <property type="molecule type" value="Genomic_DNA"/>
</dbReference>
<evidence type="ECO:0000259" key="4">
    <source>
        <dbReference type="Pfam" id="PF03389"/>
    </source>
</evidence>
<feature type="region of interest" description="Disordered" evidence="3">
    <location>
        <begin position="226"/>
        <end position="249"/>
    </location>
</feature>
<keyword evidence="2" id="KW-0184">Conjugation</keyword>
<evidence type="ECO:0000313" key="6">
    <source>
        <dbReference type="Proteomes" id="UP000041247"/>
    </source>
</evidence>
<reference evidence="5 6" key="1">
    <citation type="submission" date="2015-07" db="EMBL/GenBank/DDBJ databases">
        <authorList>
            <person name="Noorani M."/>
        </authorList>
    </citation>
    <scope>NUCLEOTIDE SEQUENCE [LARGE SCALE GENOMIC DNA]</scope>
    <source>
        <strain evidence="5">LMG728</strain>
    </source>
</reference>
<feature type="region of interest" description="Disordered" evidence="3">
    <location>
        <begin position="501"/>
        <end position="536"/>
    </location>
</feature>
<name>A0A0K2ZKS2_9XANT</name>
<dbReference type="AlphaFoldDB" id="A0A0K2ZKS2"/>
<feature type="region of interest" description="Disordered" evidence="3">
    <location>
        <begin position="268"/>
        <end position="289"/>
    </location>
</feature>
<sequence length="536" mass="59536">MAIYHANIKTFSRAKGHSSIAAAAYRAGLLLEDEKTGQRHDYRRRDGVVETRCIAPEDAPDWAVVPAQLWPAAEAAERRKDATVAREFEFALPQELDEAQRSALAVEVTRALVGRYGFAAQASIHSPGSRDGLNYHVHVLATTRRIGPDGLVDKTRELDGGPSGRAEIEWVRELIASTINAHLKAADLDIQVDHRSLKEQADDALARGDVTAAAIFSREPTRHVGKNGTAVQRRGGVSDRAAANRRIEESNEETFQKLIAVFEEEGRAMPMPDGHSQAQAGREGRRPPAVLSLPLGRGAGHIEMRRNMAPIARGLGLMDEADGAVPRREPLSVQALFAEAAQEWAEHADHSLALALHATRQLLAWATERAAAFAESTRLRSDLKELVRRLRRFKASLVKFARRLQAERRASRLHHMAERAWEEFTVNHPQPGTSWTEKDWKQRRGRRLSALESRTAELATARARVTPEQQALCEQEAAESAVHLEAWSQEMLGRYPLELDRPLVFGGQDPQPDPLYDPPALDRAPSGPRPPRPRLH</sequence>
<evidence type="ECO:0000256" key="3">
    <source>
        <dbReference type="SAM" id="MobiDB-lite"/>
    </source>
</evidence>
<dbReference type="Gene3D" id="3.30.930.30">
    <property type="match status" value="1"/>
</dbReference>
<organism evidence="5 6">
    <name type="scientific">Xanthomonas graminis pv. poae</name>
    <dbReference type="NCBI Taxonomy" id="227946"/>
    <lineage>
        <taxon>Bacteria</taxon>
        <taxon>Pseudomonadati</taxon>
        <taxon>Pseudomonadota</taxon>
        <taxon>Gammaproteobacteria</taxon>
        <taxon>Lysobacterales</taxon>
        <taxon>Lysobacteraceae</taxon>
        <taxon>Xanthomonas</taxon>
        <taxon>Xanthomonas translucens group</taxon>
        <taxon>Xanthomonas graminis</taxon>
    </lineage>
</organism>
<dbReference type="RefSeq" id="WP_053840415.1">
    <property type="nucleotide sequence ID" value="NZ_CP076250.1"/>
</dbReference>